<dbReference type="AlphaFoldDB" id="A0A9J7BGL8"/>
<proteinExistence type="predicted"/>
<evidence type="ECO:0000313" key="2">
    <source>
        <dbReference type="Proteomes" id="UP001059380"/>
    </source>
</evidence>
<dbReference type="Proteomes" id="UP001059380">
    <property type="component" value="Chromosome"/>
</dbReference>
<keyword evidence="2" id="KW-1185">Reference proteome</keyword>
<dbReference type="RefSeq" id="WP_260790511.1">
    <property type="nucleotide sequence ID" value="NZ_CP093313.1"/>
</dbReference>
<accession>A0A9J7BGL8</accession>
<reference evidence="1" key="1">
    <citation type="submission" date="2021-04" db="EMBL/GenBank/DDBJ databases">
        <title>Phylogenetic analysis of Acidobacteriaceae.</title>
        <authorList>
            <person name="Qiu L."/>
            <person name="Zhang Q."/>
        </authorList>
    </citation>
    <scope>NUCLEOTIDE SEQUENCE</scope>
    <source>
        <strain evidence="1">DSM 25168</strain>
    </source>
</reference>
<sequence length="804" mass="90012">MAGILVSAIDTRGFVYALLELAERVQYGDDPLKSLQLAAALQDQPANEVRGVSRYFCSELEDKPWYYDRSFWSGYLDRLVASRFNRFTMAFGLEYDFPRGVTDDYFHFVYPYLVDVPEYPQVRVIQVAAADGTRLATPTPLSADERAKNLDMLRFIAAETAARGLQFQLGIWTHAYQWTESPDAYHRIEGLTPENHAHYCRDALAMILRLCPEIQGLTLRVHGESGIPEGSYAFWQTVFEAIAGAGRTIEVDMHAKGVDEKIIDIAVATGMPVKLGAKYSAEHQSLGYQQADIRALEIPHGQLSKANEDLFRFSSGSRSFTRYGYADFLRQGTRYKLWFRLWPGTQRHLLSVDPEMAAAYGRTASFCGATGLDLMEPLTFKGREGSGQQGGRCAYVDPSLSPSQDWEKYDLYYRVWGRRLYNPDGAPETWRRAMRTEFGSGTEATESSLAHASRILPLLTSAHLPSASNHDLWYELPTNMPIVEGSEPSPYGDTPVPKIFGAVSPLDPQIFSSVAEYVQSLVQGAPSAKYSPIDVARWLEQCVSNATHWLNTATRTTTARGGSAFRRIEEDVLIQIGLGTFFAHKLRSAVLYDLFQRTEDTSAGNAAIKHYQQARDAWSSMAQRAKNVYRANVSYGSIPKRSGHWFDRLPEIDKDLAAMKATIQLNQAETSSRRGAAKEMNTLAGTRRPMICQHTPPQEFAPGEVLALRLSVPGQEGTHALRTVRLRYRHVNQAERWQVLDATSANGAYATAIPKEYTESGFSLEYYFELADGNGRSWMYPAFNESLSNQPYFAVCKRAGPSTL</sequence>
<protein>
    <submittedName>
        <fullName evidence="1">Uncharacterized protein</fullName>
    </submittedName>
</protein>
<dbReference type="KEGG" id="orp:MOP44_13880"/>
<organism evidence="1 2">
    <name type="scientific">Occallatibacter riparius</name>
    <dbReference type="NCBI Taxonomy" id="1002689"/>
    <lineage>
        <taxon>Bacteria</taxon>
        <taxon>Pseudomonadati</taxon>
        <taxon>Acidobacteriota</taxon>
        <taxon>Terriglobia</taxon>
        <taxon>Terriglobales</taxon>
        <taxon>Acidobacteriaceae</taxon>
        <taxon>Occallatibacter</taxon>
    </lineage>
</organism>
<name>A0A9J7BGL8_9BACT</name>
<gene>
    <name evidence="1" type="ORF">MOP44_13880</name>
</gene>
<dbReference type="EMBL" id="CP093313">
    <property type="protein sequence ID" value="UWZ81673.1"/>
    <property type="molecule type" value="Genomic_DNA"/>
</dbReference>
<evidence type="ECO:0000313" key="1">
    <source>
        <dbReference type="EMBL" id="UWZ81673.1"/>
    </source>
</evidence>